<gene>
    <name evidence="1" type="ORF">M8818_004739</name>
</gene>
<protein>
    <submittedName>
        <fullName evidence="1">Uncharacterized protein</fullName>
    </submittedName>
</protein>
<sequence length="475" mass="51386">MADEKSAGLYAATETPKEKEEDACSGGEDVELEDESVGERDLSAMEKGVSEPVLEPTNSLIRTLTMRSRVPSVSPPPDGGTKAWLQVLFSHFIVASCWGFIISFGAFQTHYASTLPATSSEISWIGSIQTTLLFLVGVFSGRSMDAGYYHLLITVGAFLQIFGVMMMSLAEQHYYALLLSQGVCFGIGAGLVFTPTMTLISTYFSSRRATAIGIVATGSVTGGLIFPSIVRQLLPSIGFPWTTRIIGFFLLAFNLPGVLFARTRLPPRRSGPVVEWAAFSELPYTFFVAGMFFVFWSIYFAFYYVGNFSRSIIHLGYTDSINLLLVMIAVGVPGRIIPNYVADRYVGPVQTLIPFVALAGIMFFAWIGVHDEGSEYVFACLYGTGSAGIQSLFPATLSSLTTDMKKAGTRMGMGFTIVSMACLTGPPLAGALIQANKDGQYLYAQIWAGCSMLLGVSLLCAARVAKVGRAVRRKV</sequence>
<organism evidence="1 2">
    <name type="scientific">Zalaria obscura</name>
    <dbReference type="NCBI Taxonomy" id="2024903"/>
    <lineage>
        <taxon>Eukaryota</taxon>
        <taxon>Fungi</taxon>
        <taxon>Dikarya</taxon>
        <taxon>Ascomycota</taxon>
        <taxon>Pezizomycotina</taxon>
        <taxon>Dothideomycetes</taxon>
        <taxon>Dothideomycetidae</taxon>
        <taxon>Dothideales</taxon>
        <taxon>Zalariaceae</taxon>
        <taxon>Zalaria</taxon>
    </lineage>
</organism>
<evidence type="ECO:0000313" key="1">
    <source>
        <dbReference type="EMBL" id="KAK8206904.1"/>
    </source>
</evidence>
<keyword evidence="2" id="KW-1185">Reference proteome</keyword>
<reference evidence="1" key="1">
    <citation type="submission" date="2024-02" db="EMBL/GenBank/DDBJ databases">
        <title>Metagenome Assembled Genome of Zalaria obscura JY119.</title>
        <authorList>
            <person name="Vighnesh L."/>
            <person name="Jagadeeshwari U."/>
            <person name="Venkata Ramana C."/>
            <person name="Sasikala C."/>
        </authorList>
    </citation>
    <scope>NUCLEOTIDE SEQUENCE</scope>
    <source>
        <strain evidence="1">JY119</strain>
    </source>
</reference>
<dbReference type="Proteomes" id="UP001320706">
    <property type="component" value="Unassembled WGS sequence"/>
</dbReference>
<evidence type="ECO:0000313" key="2">
    <source>
        <dbReference type="Proteomes" id="UP001320706"/>
    </source>
</evidence>
<name>A0ACC3SBY8_9PEZI</name>
<dbReference type="EMBL" id="JAMKPW020000022">
    <property type="protein sequence ID" value="KAK8206904.1"/>
    <property type="molecule type" value="Genomic_DNA"/>
</dbReference>
<proteinExistence type="predicted"/>
<accession>A0ACC3SBY8</accession>
<comment type="caution">
    <text evidence="1">The sequence shown here is derived from an EMBL/GenBank/DDBJ whole genome shotgun (WGS) entry which is preliminary data.</text>
</comment>